<comment type="catalytic activity">
    <reaction evidence="5">
        <text>ATP + H2O = ADP + phosphate + H(+)</text>
        <dbReference type="Rhea" id="RHEA:13065"/>
        <dbReference type="ChEBI" id="CHEBI:15377"/>
        <dbReference type="ChEBI" id="CHEBI:15378"/>
        <dbReference type="ChEBI" id="CHEBI:30616"/>
        <dbReference type="ChEBI" id="CHEBI:43474"/>
        <dbReference type="ChEBI" id="CHEBI:456216"/>
        <dbReference type="EC" id="3.6.4.13"/>
    </reaction>
</comment>
<dbReference type="InterPro" id="IPR011545">
    <property type="entry name" value="DEAD/DEAH_box_helicase_dom"/>
</dbReference>
<evidence type="ECO:0000256" key="6">
    <source>
        <dbReference type="PROSITE-ProRule" id="PRU00552"/>
    </source>
</evidence>
<evidence type="ECO:0000259" key="10">
    <source>
        <dbReference type="PROSITE" id="PS51195"/>
    </source>
</evidence>
<keyword evidence="4 5" id="KW-0067">ATP-binding</keyword>
<protein>
    <recommendedName>
        <fullName evidence="5">ATP-dependent RNA helicase RhlE</fullName>
        <ecNumber evidence="5">3.6.4.13</ecNumber>
    </recommendedName>
</protein>
<keyword evidence="3 5" id="KW-0347">Helicase</keyword>
<accession>A0ABQ6E5J9</accession>
<feature type="domain" description="DEAD-box RNA helicase Q" evidence="10">
    <location>
        <begin position="1"/>
        <end position="29"/>
    </location>
</feature>
<dbReference type="PROSITE" id="PS51195">
    <property type="entry name" value="Q_MOTIF"/>
    <property type="match status" value="1"/>
</dbReference>
<evidence type="ECO:0000256" key="2">
    <source>
        <dbReference type="ARBA" id="ARBA00022801"/>
    </source>
</evidence>
<feature type="compositionally biased region" description="Low complexity" evidence="7">
    <location>
        <begin position="412"/>
        <end position="424"/>
    </location>
</feature>
<dbReference type="InterPro" id="IPR044742">
    <property type="entry name" value="DEAD/DEAH_RhlB"/>
</dbReference>
<dbReference type="SMART" id="SM00487">
    <property type="entry name" value="DEXDc"/>
    <property type="match status" value="1"/>
</dbReference>
<dbReference type="Gene3D" id="3.40.50.300">
    <property type="entry name" value="P-loop containing nucleotide triphosphate hydrolases"/>
    <property type="match status" value="2"/>
</dbReference>
<feature type="compositionally biased region" description="Basic residues" evidence="7">
    <location>
        <begin position="391"/>
        <end position="400"/>
    </location>
</feature>
<dbReference type="EMBL" id="BSPQ01000026">
    <property type="protein sequence ID" value="GLS92590.1"/>
    <property type="molecule type" value="Genomic_DNA"/>
</dbReference>
<proteinExistence type="inferred from homology"/>
<dbReference type="CDD" id="cd18787">
    <property type="entry name" value="SF2_C_DEAD"/>
    <property type="match status" value="1"/>
</dbReference>
<organism evidence="11 12">
    <name type="scientific">Psychromonas marina</name>
    <dbReference type="NCBI Taxonomy" id="88364"/>
    <lineage>
        <taxon>Bacteria</taxon>
        <taxon>Pseudomonadati</taxon>
        <taxon>Pseudomonadota</taxon>
        <taxon>Gammaproteobacteria</taxon>
        <taxon>Alteromonadales</taxon>
        <taxon>Psychromonadaceae</taxon>
        <taxon>Psychromonas</taxon>
    </lineage>
</organism>
<dbReference type="HAMAP" id="MF_00968">
    <property type="entry name" value="DEAD_helicase_RhlE"/>
    <property type="match status" value="1"/>
</dbReference>
<dbReference type="InterPro" id="IPR014001">
    <property type="entry name" value="Helicase_ATP-bd"/>
</dbReference>
<evidence type="ECO:0000313" key="11">
    <source>
        <dbReference type="EMBL" id="GLS92590.1"/>
    </source>
</evidence>
<dbReference type="EC" id="3.6.4.13" evidence="5"/>
<evidence type="ECO:0000256" key="7">
    <source>
        <dbReference type="SAM" id="MobiDB-lite"/>
    </source>
</evidence>
<dbReference type="InterPro" id="IPR000629">
    <property type="entry name" value="RNA-helicase_DEAD-box_CS"/>
</dbReference>
<dbReference type="PROSITE" id="PS00039">
    <property type="entry name" value="DEAD_ATP_HELICASE"/>
    <property type="match status" value="1"/>
</dbReference>
<dbReference type="PROSITE" id="PS51192">
    <property type="entry name" value="HELICASE_ATP_BIND_1"/>
    <property type="match status" value="1"/>
</dbReference>
<dbReference type="PANTHER" id="PTHR47959">
    <property type="entry name" value="ATP-DEPENDENT RNA HELICASE RHLE-RELATED"/>
    <property type="match status" value="1"/>
</dbReference>
<dbReference type="RefSeq" id="WP_284205698.1">
    <property type="nucleotide sequence ID" value="NZ_BSPQ01000026.1"/>
</dbReference>
<dbReference type="InterPro" id="IPR027417">
    <property type="entry name" value="P-loop_NTPase"/>
</dbReference>
<keyword evidence="2 5" id="KW-0378">Hydrolase</keyword>
<sequence length="424" mass="46249">MSFDSLGLPDSLVKAVKEQGYTEPSPIQAQAIPVILEGKDVMAAAQTGTGKTAGFTLPLLANLIDGEPAKANQVRVLILTPTRELAAQIHASVQNYGQNLPLRSAVVFGGVKINPQMQLLRRGVDVLVATPGRLLDLYNQNAVRFKQLEVLVLDEADRMLDMGFIHDIKRIIGFLPKQRQNLLFSATFSPDIRKLAKGLVNNPVEISVSPRNTTAESVTQFIYEVDKTKKSALLTTLIKDNDWKQVLVFSKTKHGANRLAKQLEARGIRSAAIHGNKSQGARTKALAAFKEGQISVLVATDIAARGIDIDQLPQVVNFDLPHVSEDYVHRIGRTGRAGNFGEAVSLVCNEEFKLLKEIEKLIKKIIPRKIVAGFEPGTPLPPSSLDTNAPKPKKPKKPRVGHADGQRGAGGRQQQRGVRNNFVG</sequence>
<comment type="function">
    <text evidence="5">DEAD-box RNA helicase involved in ribosome assembly. Has RNA-dependent ATPase activity and unwinds double-stranded RNA.</text>
</comment>
<dbReference type="InterPro" id="IPR028622">
    <property type="entry name" value="DEAD_helicase_RhlE"/>
</dbReference>
<feature type="domain" description="Helicase ATP-binding" evidence="8">
    <location>
        <begin position="32"/>
        <end position="206"/>
    </location>
</feature>
<comment type="subcellular location">
    <subcellularLocation>
        <location evidence="5">Cytoplasm</location>
    </subcellularLocation>
</comment>
<dbReference type="Pfam" id="PF00271">
    <property type="entry name" value="Helicase_C"/>
    <property type="match status" value="1"/>
</dbReference>
<dbReference type="SUPFAM" id="SSF52540">
    <property type="entry name" value="P-loop containing nucleoside triphosphate hydrolases"/>
    <property type="match status" value="1"/>
</dbReference>
<evidence type="ECO:0000256" key="1">
    <source>
        <dbReference type="ARBA" id="ARBA00022741"/>
    </source>
</evidence>
<evidence type="ECO:0000259" key="9">
    <source>
        <dbReference type="PROSITE" id="PS51194"/>
    </source>
</evidence>
<dbReference type="Proteomes" id="UP001157353">
    <property type="component" value="Unassembled WGS sequence"/>
</dbReference>
<dbReference type="CDD" id="cd00268">
    <property type="entry name" value="DEADc"/>
    <property type="match status" value="1"/>
</dbReference>
<evidence type="ECO:0000256" key="5">
    <source>
        <dbReference type="HAMAP-Rule" id="MF_00968"/>
    </source>
</evidence>
<evidence type="ECO:0000256" key="3">
    <source>
        <dbReference type="ARBA" id="ARBA00022806"/>
    </source>
</evidence>
<dbReference type="SMART" id="SM00490">
    <property type="entry name" value="HELICc"/>
    <property type="match status" value="1"/>
</dbReference>
<dbReference type="InterPro" id="IPR014014">
    <property type="entry name" value="RNA_helicase_DEAD_Q_motif"/>
</dbReference>
<feature type="short sequence motif" description="Q motif" evidence="6">
    <location>
        <begin position="1"/>
        <end position="29"/>
    </location>
</feature>
<keyword evidence="12" id="KW-1185">Reference proteome</keyword>
<comment type="caution">
    <text evidence="11">The sequence shown here is derived from an EMBL/GenBank/DDBJ whole genome shotgun (WGS) entry which is preliminary data.</text>
</comment>
<evidence type="ECO:0000259" key="8">
    <source>
        <dbReference type="PROSITE" id="PS51192"/>
    </source>
</evidence>
<feature type="domain" description="Helicase C-terminal" evidence="9">
    <location>
        <begin position="217"/>
        <end position="386"/>
    </location>
</feature>
<keyword evidence="5" id="KW-0963">Cytoplasm</keyword>
<dbReference type="PROSITE" id="PS51194">
    <property type="entry name" value="HELICASE_CTER"/>
    <property type="match status" value="1"/>
</dbReference>
<evidence type="ECO:0000313" key="12">
    <source>
        <dbReference type="Proteomes" id="UP001157353"/>
    </source>
</evidence>
<keyword evidence="5" id="KW-0690">Ribosome biogenesis</keyword>
<dbReference type="Pfam" id="PF00270">
    <property type="entry name" value="DEAD"/>
    <property type="match status" value="1"/>
</dbReference>
<dbReference type="InterPro" id="IPR050079">
    <property type="entry name" value="DEAD_box_RNA_helicase"/>
</dbReference>
<dbReference type="InterPro" id="IPR001650">
    <property type="entry name" value="Helicase_C-like"/>
</dbReference>
<dbReference type="GO" id="GO:0004386">
    <property type="term" value="F:helicase activity"/>
    <property type="evidence" value="ECO:0007669"/>
    <property type="project" value="UniProtKB-KW"/>
</dbReference>
<reference evidence="12" key="1">
    <citation type="journal article" date="2019" name="Int. J. Syst. Evol. Microbiol.">
        <title>The Global Catalogue of Microorganisms (GCM) 10K type strain sequencing project: providing services to taxonomists for standard genome sequencing and annotation.</title>
        <authorList>
            <consortium name="The Broad Institute Genomics Platform"/>
            <consortium name="The Broad Institute Genome Sequencing Center for Infectious Disease"/>
            <person name="Wu L."/>
            <person name="Ma J."/>
        </authorList>
    </citation>
    <scope>NUCLEOTIDE SEQUENCE [LARGE SCALE GENOMIC DNA]</scope>
    <source>
        <strain evidence="12">NBRC 103166</strain>
    </source>
</reference>
<dbReference type="PANTHER" id="PTHR47959:SF13">
    <property type="entry name" value="ATP-DEPENDENT RNA HELICASE RHLE"/>
    <property type="match status" value="1"/>
</dbReference>
<keyword evidence="1 5" id="KW-0547">Nucleotide-binding</keyword>
<evidence type="ECO:0000256" key="4">
    <source>
        <dbReference type="ARBA" id="ARBA00022840"/>
    </source>
</evidence>
<comment type="similarity">
    <text evidence="5">Belongs to the DEAD box helicase family. RhlE subfamily.</text>
</comment>
<name>A0ABQ6E5J9_9GAMM</name>
<feature type="region of interest" description="Disordered" evidence="7">
    <location>
        <begin position="376"/>
        <end position="424"/>
    </location>
</feature>
<gene>
    <name evidence="5 11" type="primary">rhlE</name>
    <name evidence="11" type="ORF">GCM10007916_36620</name>
</gene>